<dbReference type="Gene3D" id="3.40.960.10">
    <property type="entry name" value="VSR Endonuclease"/>
    <property type="match status" value="1"/>
</dbReference>
<feature type="domain" description="DUF2726" evidence="1">
    <location>
        <begin position="22"/>
        <end position="133"/>
    </location>
</feature>
<keyword evidence="3" id="KW-1185">Reference proteome</keyword>
<proteinExistence type="predicted"/>
<name>A0A2G4EX63_9CYAN</name>
<accession>A0A2G4EX63</accession>
<dbReference type="Pfam" id="PF10881">
    <property type="entry name" value="DUF2726"/>
    <property type="match status" value="1"/>
</dbReference>
<reference evidence="2" key="1">
    <citation type="submission" date="2017-10" db="EMBL/GenBank/DDBJ databases">
        <title>Draft genome sequence of the planktic cyanobacteria Tychonema bourrellyi isolated from alpine lentic freshwater.</title>
        <authorList>
            <person name="Tett A."/>
            <person name="Armanini F."/>
            <person name="Asnicar F."/>
            <person name="Boscaini A."/>
            <person name="Pasolli E."/>
            <person name="Zolfo M."/>
            <person name="Donati C."/>
            <person name="Salmaso N."/>
            <person name="Segata N."/>
        </authorList>
    </citation>
    <scope>NUCLEOTIDE SEQUENCE</scope>
    <source>
        <strain evidence="2">FEM_GT703</strain>
    </source>
</reference>
<gene>
    <name evidence="2" type="ORF">CP500_017770</name>
</gene>
<dbReference type="InterPro" id="IPR024402">
    <property type="entry name" value="DUF2726"/>
</dbReference>
<protein>
    <submittedName>
        <fullName evidence="2">DUF2726 domain-containing protein</fullName>
    </submittedName>
</protein>
<dbReference type="Proteomes" id="UP000226442">
    <property type="component" value="Unassembled WGS sequence"/>
</dbReference>
<sequence length="170" mass="20008">MLYAFDCDNSLSSFPQFQSGEIINELETIAIDILEMILGDRFRYCPQVPLEIICSRPETFTRLPIGLWKFWVSSRVDIALMERGCGVSRKAKLVIECQSHWHDRPEVQERDRKKARLLASVGVPLVYLRQIDRDRRFYRFYTPKGQKEVCYNSITQQGRTELEAFLQRLL</sequence>
<evidence type="ECO:0000313" key="2">
    <source>
        <dbReference type="EMBL" id="PHX54132.1"/>
    </source>
</evidence>
<evidence type="ECO:0000259" key="1">
    <source>
        <dbReference type="Pfam" id="PF10881"/>
    </source>
</evidence>
<comment type="caution">
    <text evidence="2">The sequence shown here is derived from an EMBL/GenBank/DDBJ whole genome shotgun (WGS) entry which is preliminary data.</text>
</comment>
<dbReference type="RefSeq" id="WP_096830181.1">
    <property type="nucleotide sequence ID" value="NZ_NXIB02000122.1"/>
</dbReference>
<dbReference type="AlphaFoldDB" id="A0A2G4EX63"/>
<evidence type="ECO:0000313" key="3">
    <source>
        <dbReference type="Proteomes" id="UP000226442"/>
    </source>
</evidence>
<dbReference type="EMBL" id="NXIB02000122">
    <property type="protein sequence ID" value="PHX54132.1"/>
    <property type="molecule type" value="Genomic_DNA"/>
</dbReference>
<organism evidence="2 3">
    <name type="scientific">Tychonema bourrellyi FEM_GT703</name>
    <dbReference type="NCBI Taxonomy" id="2040638"/>
    <lineage>
        <taxon>Bacteria</taxon>
        <taxon>Bacillati</taxon>
        <taxon>Cyanobacteriota</taxon>
        <taxon>Cyanophyceae</taxon>
        <taxon>Oscillatoriophycideae</taxon>
        <taxon>Oscillatoriales</taxon>
        <taxon>Microcoleaceae</taxon>
        <taxon>Tychonema</taxon>
    </lineage>
</organism>
<dbReference type="OrthoDB" id="454329at2"/>